<reference evidence="1 2" key="1">
    <citation type="submission" date="2017-10" db="EMBL/GenBank/DDBJ databases">
        <title>The draft genome sequence of Williamsia sp. BULT 1.1 isolated from the semi-arid grassland soils from South Africa.</title>
        <authorList>
            <person name="Kabwe M.H."/>
            <person name="Govender N."/>
            <person name="Mutseka Lunga P."/>
            <person name="Vikram S."/>
            <person name="Makhalanyane T.P."/>
        </authorList>
    </citation>
    <scope>NUCLEOTIDE SEQUENCE [LARGE SCALE GENOMIC DNA]</scope>
    <source>
        <strain evidence="1 2">BULT 1.1</strain>
    </source>
</reference>
<evidence type="ECO:0000313" key="2">
    <source>
        <dbReference type="Proteomes" id="UP000225108"/>
    </source>
</evidence>
<evidence type="ECO:0000313" key="1">
    <source>
        <dbReference type="EMBL" id="PHV67003.1"/>
    </source>
</evidence>
<dbReference type="SUPFAM" id="SSF53474">
    <property type="entry name" value="alpha/beta-Hydrolases"/>
    <property type="match status" value="1"/>
</dbReference>
<dbReference type="Gene3D" id="3.40.50.1820">
    <property type="entry name" value="alpha/beta hydrolase"/>
    <property type="match status" value="1"/>
</dbReference>
<dbReference type="InterPro" id="IPR029058">
    <property type="entry name" value="AB_hydrolase_fold"/>
</dbReference>
<gene>
    <name evidence="1" type="ORF">CSW57_12305</name>
</gene>
<comment type="caution">
    <text evidence="1">The sequence shown here is derived from an EMBL/GenBank/DDBJ whole genome shotgun (WGS) entry which is preliminary data.</text>
</comment>
<accession>A0A2G3PMP3</accession>
<dbReference type="EMBL" id="PEBD01000008">
    <property type="protein sequence ID" value="PHV67003.1"/>
    <property type="molecule type" value="Genomic_DNA"/>
</dbReference>
<name>A0A2G3PMP3_WILMA</name>
<dbReference type="Pfam" id="PF00756">
    <property type="entry name" value="Esterase"/>
    <property type="match status" value="1"/>
</dbReference>
<dbReference type="InterPro" id="IPR000801">
    <property type="entry name" value="Esterase-like"/>
</dbReference>
<organism evidence="1 2">
    <name type="scientific">Williamsia marianensis</name>
    <dbReference type="NCBI Taxonomy" id="85044"/>
    <lineage>
        <taxon>Bacteria</taxon>
        <taxon>Bacillati</taxon>
        <taxon>Actinomycetota</taxon>
        <taxon>Actinomycetes</taxon>
        <taxon>Mycobacteriales</taxon>
        <taxon>Nocardiaceae</taxon>
        <taxon>Williamsia</taxon>
    </lineage>
</organism>
<proteinExistence type="predicted"/>
<protein>
    <submittedName>
        <fullName evidence="1">Esterase</fullName>
    </submittedName>
</protein>
<dbReference type="Proteomes" id="UP000225108">
    <property type="component" value="Unassembled WGS sequence"/>
</dbReference>
<sequence>MRVSTPSRRVGMGRRLIAAFAALATIAGVGVVAGTGTANAWGTGNGFQQWNVDGCGMPSVKVRSWSKPGNYKTVVLLDGLRATYDVSGWEHETNVQNMVNSGVNVVMPVGGPASFYSDWNAPSNFNGQPYKYMWNCVITNTLVKGMDARGLRVGPGGKYAIAGISMGGNAALVIGANNKQNYSHAFSMSGYLNLSAPGMKSAIRVALLDANGGPWNADSMWGPPWSTRWYDNDPFVQITKMHDLKVRVASGSGIPGGYNQNENAVSIVQGVPLEVLSLAQTRAFEVQAFVNRVNLTTDYPVTGTHKWGYWQDMMWRALQQGWFRG</sequence>
<dbReference type="AlphaFoldDB" id="A0A2G3PMP3"/>